<dbReference type="PROSITE" id="PS00665">
    <property type="entry name" value="DHDPS_1"/>
    <property type="match status" value="1"/>
</dbReference>
<dbReference type="PIRSF" id="PIRSF001365">
    <property type="entry name" value="DHDPS"/>
    <property type="match status" value="1"/>
</dbReference>
<evidence type="ECO:0000256" key="2">
    <source>
        <dbReference type="ARBA" id="ARBA00005120"/>
    </source>
</evidence>
<keyword evidence="5 12" id="KW-0963">Cytoplasm</keyword>
<feature type="binding site" evidence="12">
    <location>
        <position position="205"/>
    </location>
    <ligand>
        <name>pyruvate</name>
        <dbReference type="ChEBI" id="CHEBI:15361"/>
    </ligand>
</feature>
<dbReference type="NCBIfam" id="TIGR00674">
    <property type="entry name" value="dapA"/>
    <property type="match status" value="1"/>
</dbReference>
<dbReference type="PANTHER" id="PTHR12128">
    <property type="entry name" value="DIHYDRODIPICOLINATE SYNTHASE"/>
    <property type="match status" value="1"/>
</dbReference>
<comment type="caution">
    <text evidence="14">The sequence shown here is derived from an EMBL/GenBank/DDBJ whole genome shotgun (WGS) entry which is preliminary data.</text>
</comment>
<evidence type="ECO:0000313" key="14">
    <source>
        <dbReference type="EMBL" id="MCJ2182293.1"/>
    </source>
</evidence>
<evidence type="ECO:0000256" key="11">
    <source>
        <dbReference type="ARBA" id="ARBA00047836"/>
    </source>
</evidence>
<feature type="site" description="Part of a proton relay during catalysis" evidence="12">
    <location>
        <position position="106"/>
    </location>
</feature>
<evidence type="ECO:0000256" key="4">
    <source>
        <dbReference type="ARBA" id="ARBA00012086"/>
    </source>
</evidence>
<dbReference type="CDD" id="cd00950">
    <property type="entry name" value="DHDPS"/>
    <property type="match status" value="1"/>
</dbReference>
<keyword evidence="9 12" id="KW-0456">Lyase</keyword>
<evidence type="ECO:0000256" key="13">
    <source>
        <dbReference type="PIRNR" id="PIRNR001365"/>
    </source>
</evidence>
<dbReference type="Proteomes" id="UP001162881">
    <property type="component" value="Unassembled WGS sequence"/>
</dbReference>
<dbReference type="SUPFAM" id="SSF51569">
    <property type="entry name" value="Aldolase"/>
    <property type="match status" value="1"/>
</dbReference>
<keyword evidence="7 12" id="KW-0220">Diaminopimelate biosynthesis</keyword>
<evidence type="ECO:0000256" key="6">
    <source>
        <dbReference type="ARBA" id="ARBA00022605"/>
    </source>
</evidence>
<keyword evidence="10 12" id="KW-0704">Schiff base</keyword>
<dbReference type="PRINTS" id="PR00146">
    <property type="entry name" value="DHPICSNTHASE"/>
</dbReference>
<protein>
    <recommendedName>
        <fullName evidence="4 12">4-hydroxy-tetrahydrodipicolinate synthase</fullName>
        <shortName evidence="12">HTPA synthase</shortName>
        <ecNumber evidence="4 12">4.3.3.7</ecNumber>
    </recommendedName>
</protein>
<comment type="subcellular location">
    <subcellularLocation>
        <location evidence="12">Cytoplasm</location>
    </subcellularLocation>
</comment>
<comment type="caution">
    <text evidence="12">Was originally thought to be a dihydrodipicolinate synthase (DHDPS), catalyzing the condensation of (S)-aspartate-beta-semialdehyde [(S)-ASA] and pyruvate to dihydrodipicolinate (DHDP). However, it was shown in E.coli that the product of the enzymatic reaction is not dihydrodipicolinate but in fact (4S)-4-hydroxy-2,3,4,5-tetrahydro-(2S)-dipicolinic acid (HTPA), and that the consecutive dehydration reaction leading to DHDP is not spontaneous but catalyzed by DapB.</text>
</comment>
<evidence type="ECO:0000256" key="7">
    <source>
        <dbReference type="ARBA" id="ARBA00022915"/>
    </source>
</evidence>
<dbReference type="Gene3D" id="3.20.20.70">
    <property type="entry name" value="Aldolase class I"/>
    <property type="match status" value="1"/>
</dbReference>
<organism evidence="14 15">
    <name type="scientific">Novosphingobium organovorum</name>
    <dbReference type="NCBI Taxonomy" id="2930092"/>
    <lineage>
        <taxon>Bacteria</taxon>
        <taxon>Pseudomonadati</taxon>
        <taxon>Pseudomonadota</taxon>
        <taxon>Alphaproteobacteria</taxon>
        <taxon>Sphingomonadales</taxon>
        <taxon>Sphingomonadaceae</taxon>
        <taxon>Novosphingobium</taxon>
    </lineage>
</organism>
<dbReference type="InterPro" id="IPR005263">
    <property type="entry name" value="DapA"/>
</dbReference>
<dbReference type="SMART" id="SM01130">
    <property type="entry name" value="DHDPS"/>
    <property type="match status" value="1"/>
</dbReference>
<name>A0ABT0BB83_9SPHN</name>
<evidence type="ECO:0000256" key="10">
    <source>
        <dbReference type="ARBA" id="ARBA00023270"/>
    </source>
</evidence>
<reference evidence="14" key="1">
    <citation type="submission" date="2022-03" db="EMBL/GenBank/DDBJ databases">
        <title>Identification of a novel bacterium isolated from mangrove sediments.</title>
        <authorList>
            <person name="Pan X."/>
        </authorList>
    </citation>
    <scope>NUCLEOTIDE SEQUENCE</scope>
    <source>
        <strain evidence="14">B1949</strain>
    </source>
</reference>
<dbReference type="PANTHER" id="PTHR12128:SF66">
    <property type="entry name" value="4-HYDROXY-2-OXOGLUTARATE ALDOLASE, MITOCHONDRIAL"/>
    <property type="match status" value="1"/>
</dbReference>
<evidence type="ECO:0000256" key="8">
    <source>
        <dbReference type="ARBA" id="ARBA00023154"/>
    </source>
</evidence>
<dbReference type="HAMAP" id="MF_00418">
    <property type="entry name" value="DapA"/>
    <property type="match status" value="1"/>
</dbReference>
<gene>
    <name evidence="12 14" type="primary">dapA</name>
    <name evidence="14" type="ORF">MTR62_06200</name>
</gene>
<comment type="catalytic activity">
    <reaction evidence="11 12">
        <text>L-aspartate 4-semialdehyde + pyruvate = (2S,4S)-4-hydroxy-2,3,4,5-tetrahydrodipicolinate + H2O + H(+)</text>
        <dbReference type="Rhea" id="RHEA:34171"/>
        <dbReference type="ChEBI" id="CHEBI:15361"/>
        <dbReference type="ChEBI" id="CHEBI:15377"/>
        <dbReference type="ChEBI" id="CHEBI:15378"/>
        <dbReference type="ChEBI" id="CHEBI:67139"/>
        <dbReference type="ChEBI" id="CHEBI:537519"/>
        <dbReference type="EC" id="4.3.3.7"/>
    </reaction>
</comment>
<dbReference type="EC" id="4.3.3.7" evidence="4 12"/>
<feature type="active site" description="Schiff-base intermediate with substrate" evidence="12">
    <location>
        <position position="162"/>
    </location>
</feature>
<dbReference type="EMBL" id="JALHLF010000014">
    <property type="protein sequence ID" value="MCJ2182293.1"/>
    <property type="molecule type" value="Genomic_DNA"/>
</dbReference>
<accession>A0ABT0BB83</accession>
<comment type="subunit">
    <text evidence="12">Homotetramer; dimer of dimers.</text>
</comment>
<dbReference type="InterPro" id="IPR020624">
    <property type="entry name" value="Schiff_base-form_aldolases_CS"/>
</dbReference>
<dbReference type="Pfam" id="PF00701">
    <property type="entry name" value="DHDPS"/>
    <property type="match status" value="1"/>
</dbReference>
<dbReference type="RefSeq" id="WP_244018068.1">
    <property type="nucleotide sequence ID" value="NZ_JALHLF010000014.1"/>
</dbReference>
<feature type="binding site" evidence="12">
    <location>
        <position position="44"/>
    </location>
    <ligand>
        <name>pyruvate</name>
        <dbReference type="ChEBI" id="CHEBI:15361"/>
    </ligand>
</feature>
<keyword evidence="8 12" id="KW-0457">Lysine biosynthesis</keyword>
<comment type="pathway">
    <text evidence="2 12">Amino-acid biosynthesis; L-lysine biosynthesis via DAP pathway; (S)-tetrahydrodipicolinate from L-aspartate: step 3/4.</text>
</comment>
<proteinExistence type="inferred from homology"/>
<evidence type="ECO:0000256" key="3">
    <source>
        <dbReference type="ARBA" id="ARBA00007592"/>
    </source>
</evidence>
<keyword evidence="6 12" id="KW-0028">Amino-acid biosynthesis</keyword>
<dbReference type="InterPro" id="IPR013785">
    <property type="entry name" value="Aldolase_TIM"/>
</dbReference>
<sequence>MFSGSIPALVTPFRDGAFDEAAFRRLVDWQIDSGSSALVPCGTTGENSTLSNAEHHRVIEVCIEQAAGRVPVIAGCGSNDTKNALLHMNFSKKCGADAALVVVPYYNKPSQQGMFAHFAYLAENAELPILLYNVPGRTVSDLQPETVCELARRYPDKIIGIKDASGDLSRVTDHRMGIGREGFCMLSGDDELALPFNAAGGMGCISVTANVAPALCAEFQAACAANDFARARELNDKLYPLHYAMFEDSSPGPCKYALAQVHDWIENELRLPLVPCNDKARAAVDEALVHAGLL</sequence>
<dbReference type="InterPro" id="IPR002220">
    <property type="entry name" value="DapA-like"/>
</dbReference>
<evidence type="ECO:0000256" key="1">
    <source>
        <dbReference type="ARBA" id="ARBA00003294"/>
    </source>
</evidence>
<comment type="similarity">
    <text evidence="3 12 13">Belongs to the DapA family.</text>
</comment>
<keyword evidence="15" id="KW-1185">Reference proteome</keyword>
<evidence type="ECO:0000256" key="12">
    <source>
        <dbReference type="HAMAP-Rule" id="MF_00418"/>
    </source>
</evidence>
<feature type="site" description="Part of a proton relay during catalysis" evidence="12">
    <location>
        <position position="43"/>
    </location>
</feature>
<evidence type="ECO:0000256" key="5">
    <source>
        <dbReference type="ARBA" id="ARBA00022490"/>
    </source>
</evidence>
<feature type="active site" description="Proton donor/acceptor" evidence="12">
    <location>
        <position position="132"/>
    </location>
</feature>
<dbReference type="GO" id="GO:0008840">
    <property type="term" value="F:4-hydroxy-tetrahydrodipicolinate synthase activity"/>
    <property type="evidence" value="ECO:0007669"/>
    <property type="project" value="UniProtKB-EC"/>
</dbReference>
<evidence type="ECO:0000256" key="9">
    <source>
        <dbReference type="ARBA" id="ARBA00023239"/>
    </source>
</evidence>
<comment type="function">
    <text evidence="1 12">Catalyzes the condensation of (S)-aspartate-beta-semialdehyde [(S)-ASA] and pyruvate to 4-hydroxy-tetrahydrodipicolinate (HTPA).</text>
</comment>
<evidence type="ECO:0000313" key="15">
    <source>
        <dbReference type="Proteomes" id="UP001162881"/>
    </source>
</evidence>